<dbReference type="Proteomes" id="UP001500359">
    <property type="component" value="Unassembled WGS sequence"/>
</dbReference>
<accession>A0ABP3WNQ8</accession>
<dbReference type="PANTHER" id="PTHR33885:SF3">
    <property type="entry name" value="PHAGE SHOCK PROTEIN C"/>
    <property type="match status" value="1"/>
</dbReference>
<dbReference type="EMBL" id="BAAAFD010000002">
    <property type="protein sequence ID" value="GAA0853894.1"/>
    <property type="molecule type" value="Genomic_DNA"/>
</dbReference>
<evidence type="ECO:0000256" key="4">
    <source>
        <dbReference type="ARBA" id="ARBA00022989"/>
    </source>
</evidence>
<gene>
    <name evidence="8" type="ORF">GCM10009114_07920</name>
</gene>
<dbReference type="RefSeq" id="WP_343856757.1">
    <property type="nucleotide sequence ID" value="NZ_BAAAFD010000002.1"/>
</dbReference>
<evidence type="ECO:0000256" key="6">
    <source>
        <dbReference type="SAM" id="Phobius"/>
    </source>
</evidence>
<sequence>MKDYLNPNKLYRDTLNGKVSGVCAGLARHFNVESWMVRAAAIVAFIFMPMVVGIAYLLAVVLLPTRY</sequence>
<feature type="domain" description="Phage shock protein PspC N-terminal" evidence="7">
    <location>
        <begin position="9"/>
        <end position="65"/>
    </location>
</feature>
<feature type="transmembrane region" description="Helical" evidence="6">
    <location>
        <begin position="39"/>
        <end position="63"/>
    </location>
</feature>
<dbReference type="InterPro" id="IPR052027">
    <property type="entry name" value="PspC"/>
</dbReference>
<organism evidence="8 9">
    <name type="scientific">Aliiglaciecola litoralis</name>
    <dbReference type="NCBI Taxonomy" id="582857"/>
    <lineage>
        <taxon>Bacteria</taxon>
        <taxon>Pseudomonadati</taxon>
        <taxon>Pseudomonadota</taxon>
        <taxon>Gammaproteobacteria</taxon>
        <taxon>Alteromonadales</taxon>
        <taxon>Alteromonadaceae</taxon>
        <taxon>Aliiglaciecola</taxon>
    </lineage>
</organism>
<reference evidence="9" key="1">
    <citation type="journal article" date="2019" name="Int. J. Syst. Evol. Microbiol.">
        <title>The Global Catalogue of Microorganisms (GCM) 10K type strain sequencing project: providing services to taxonomists for standard genome sequencing and annotation.</title>
        <authorList>
            <consortium name="The Broad Institute Genomics Platform"/>
            <consortium name="The Broad Institute Genome Sequencing Center for Infectious Disease"/>
            <person name="Wu L."/>
            <person name="Ma J."/>
        </authorList>
    </citation>
    <scope>NUCLEOTIDE SEQUENCE [LARGE SCALE GENOMIC DNA]</scope>
    <source>
        <strain evidence="9">JCM 15896</strain>
    </source>
</reference>
<keyword evidence="4 6" id="KW-1133">Transmembrane helix</keyword>
<dbReference type="Pfam" id="PF04024">
    <property type="entry name" value="PspC"/>
    <property type="match status" value="1"/>
</dbReference>
<keyword evidence="5 6" id="KW-0472">Membrane</keyword>
<evidence type="ECO:0000256" key="5">
    <source>
        <dbReference type="ARBA" id="ARBA00023136"/>
    </source>
</evidence>
<name>A0ABP3WNQ8_9ALTE</name>
<dbReference type="InterPro" id="IPR007168">
    <property type="entry name" value="Phageshock_PspC_N"/>
</dbReference>
<evidence type="ECO:0000259" key="7">
    <source>
        <dbReference type="Pfam" id="PF04024"/>
    </source>
</evidence>
<evidence type="ECO:0000313" key="9">
    <source>
        <dbReference type="Proteomes" id="UP001500359"/>
    </source>
</evidence>
<evidence type="ECO:0000256" key="2">
    <source>
        <dbReference type="ARBA" id="ARBA00022475"/>
    </source>
</evidence>
<evidence type="ECO:0000256" key="1">
    <source>
        <dbReference type="ARBA" id="ARBA00004162"/>
    </source>
</evidence>
<dbReference type="PANTHER" id="PTHR33885">
    <property type="entry name" value="PHAGE SHOCK PROTEIN C"/>
    <property type="match status" value="1"/>
</dbReference>
<comment type="subcellular location">
    <subcellularLocation>
        <location evidence="1">Cell membrane</location>
        <topology evidence="1">Single-pass membrane protein</topology>
    </subcellularLocation>
</comment>
<keyword evidence="3 6" id="KW-0812">Transmembrane</keyword>
<keyword evidence="9" id="KW-1185">Reference proteome</keyword>
<comment type="caution">
    <text evidence="8">The sequence shown here is derived from an EMBL/GenBank/DDBJ whole genome shotgun (WGS) entry which is preliminary data.</text>
</comment>
<protein>
    <recommendedName>
        <fullName evidence="7">Phage shock protein PspC N-terminal domain-containing protein</fullName>
    </recommendedName>
</protein>
<evidence type="ECO:0000313" key="8">
    <source>
        <dbReference type="EMBL" id="GAA0853894.1"/>
    </source>
</evidence>
<evidence type="ECO:0000256" key="3">
    <source>
        <dbReference type="ARBA" id="ARBA00022692"/>
    </source>
</evidence>
<proteinExistence type="predicted"/>
<keyword evidence="2" id="KW-1003">Cell membrane</keyword>